<evidence type="ECO:0000256" key="1">
    <source>
        <dbReference type="SAM" id="MobiDB-lite"/>
    </source>
</evidence>
<reference evidence="2" key="1">
    <citation type="submission" date="2018-11" db="EMBL/GenBank/DDBJ databases">
        <authorList>
            <person name="Alioto T."/>
            <person name="Alioto T."/>
        </authorList>
    </citation>
    <scope>NUCLEOTIDE SEQUENCE</scope>
</reference>
<gene>
    <name evidence="2" type="ORF">MGAL_10B067703</name>
</gene>
<evidence type="ECO:0000313" key="3">
    <source>
        <dbReference type="Proteomes" id="UP000596742"/>
    </source>
</evidence>
<feature type="region of interest" description="Disordered" evidence="1">
    <location>
        <begin position="85"/>
        <end position="104"/>
    </location>
</feature>
<accession>A0A8B6DSI6</accession>
<dbReference type="OrthoDB" id="5589010at2759"/>
<name>A0A8B6DSI6_MYTGA</name>
<dbReference type="EMBL" id="UYJE01003858">
    <property type="protein sequence ID" value="VDI22959.1"/>
    <property type="molecule type" value="Genomic_DNA"/>
</dbReference>
<feature type="compositionally biased region" description="Low complexity" evidence="1">
    <location>
        <begin position="92"/>
        <end position="104"/>
    </location>
</feature>
<comment type="caution">
    <text evidence="2">The sequence shown here is derived from an EMBL/GenBank/DDBJ whole genome shotgun (WGS) entry which is preliminary data.</text>
</comment>
<evidence type="ECO:0000313" key="2">
    <source>
        <dbReference type="EMBL" id="VDI22959.1"/>
    </source>
</evidence>
<evidence type="ECO:0008006" key="4">
    <source>
        <dbReference type="Google" id="ProtNLM"/>
    </source>
</evidence>
<keyword evidence="3" id="KW-1185">Reference proteome</keyword>
<proteinExistence type="predicted"/>
<dbReference type="Proteomes" id="UP000596742">
    <property type="component" value="Unassembled WGS sequence"/>
</dbReference>
<organism evidence="2 3">
    <name type="scientific">Mytilus galloprovincialis</name>
    <name type="common">Mediterranean mussel</name>
    <dbReference type="NCBI Taxonomy" id="29158"/>
    <lineage>
        <taxon>Eukaryota</taxon>
        <taxon>Metazoa</taxon>
        <taxon>Spiralia</taxon>
        <taxon>Lophotrochozoa</taxon>
        <taxon>Mollusca</taxon>
        <taxon>Bivalvia</taxon>
        <taxon>Autobranchia</taxon>
        <taxon>Pteriomorphia</taxon>
        <taxon>Mytilida</taxon>
        <taxon>Mytiloidea</taxon>
        <taxon>Mytilidae</taxon>
        <taxon>Mytilinae</taxon>
        <taxon>Mytilus</taxon>
    </lineage>
</organism>
<protein>
    <recommendedName>
        <fullName evidence="4">C3H1-type domain-containing protein</fullName>
    </recommendedName>
</protein>
<dbReference type="AlphaFoldDB" id="A0A8B6DSI6"/>
<sequence length="104" mass="11612">MSQVYINQTTTQRNESPKDHNCRYGANCANIASCPFTHPTATQFTHPAANHFRHPAATQFTHPAATQSKDKYSWTANKNLDNNARKADFRTTKTSTTTTVIKPS</sequence>